<keyword evidence="3" id="KW-0808">Transferase</keyword>
<keyword evidence="4" id="KW-1185">Reference proteome</keyword>
<gene>
    <name evidence="3" type="ORF">H8699_08980</name>
</gene>
<dbReference type="GO" id="GO:0005886">
    <property type="term" value="C:plasma membrane"/>
    <property type="evidence" value="ECO:0007669"/>
    <property type="project" value="TreeGrafter"/>
</dbReference>
<keyword evidence="1" id="KW-0547">Nucleotide-binding</keyword>
<dbReference type="NCBIfam" id="TIGR01007">
    <property type="entry name" value="eps_fam"/>
    <property type="match status" value="1"/>
</dbReference>
<dbReference type="PANTHER" id="PTHR32309">
    <property type="entry name" value="TYROSINE-PROTEIN KINASE"/>
    <property type="match status" value="1"/>
</dbReference>
<dbReference type="SUPFAM" id="SSF52540">
    <property type="entry name" value="P-loop containing nucleoside triphosphate hydrolases"/>
    <property type="match status" value="1"/>
</dbReference>
<dbReference type="InterPro" id="IPR033756">
    <property type="entry name" value="YlxH/NBP35"/>
</dbReference>
<reference evidence="3" key="1">
    <citation type="submission" date="2020-08" db="EMBL/GenBank/DDBJ databases">
        <title>Genome public.</title>
        <authorList>
            <person name="Liu C."/>
            <person name="Sun Q."/>
        </authorList>
    </citation>
    <scope>NUCLEOTIDE SEQUENCE</scope>
    <source>
        <strain evidence="3">NSJ-44</strain>
    </source>
</reference>
<keyword evidence="2" id="KW-0067">ATP-binding</keyword>
<dbReference type="InterPro" id="IPR005702">
    <property type="entry name" value="Wzc-like_C"/>
</dbReference>
<dbReference type="EMBL" id="JACRSO010000003">
    <property type="protein sequence ID" value="MBC8529557.1"/>
    <property type="molecule type" value="Genomic_DNA"/>
</dbReference>
<dbReference type="AlphaFoldDB" id="A0A926D1C3"/>
<evidence type="ECO:0000256" key="1">
    <source>
        <dbReference type="ARBA" id="ARBA00022741"/>
    </source>
</evidence>
<dbReference type="Proteomes" id="UP000654279">
    <property type="component" value="Unassembled WGS sequence"/>
</dbReference>
<name>A0A926D1C3_9FIRM</name>
<evidence type="ECO:0000256" key="2">
    <source>
        <dbReference type="ARBA" id="ARBA00022840"/>
    </source>
</evidence>
<dbReference type="Pfam" id="PF10609">
    <property type="entry name" value="ParA"/>
    <property type="match status" value="1"/>
</dbReference>
<evidence type="ECO:0000313" key="4">
    <source>
        <dbReference type="Proteomes" id="UP000654279"/>
    </source>
</evidence>
<proteinExistence type="predicted"/>
<keyword evidence="3" id="KW-0418">Kinase</keyword>
<sequence length="234" mass="25888">MDNSYQIYFNSPELREAIKTLRVNIEFAGIDEPVRSVAVTSVEAGVGKSTIALSLAIAMAETGKTTLIIDNDFRNPQIANRLMVRGVYSLTELFSGKVDPREACVPTKVNNLFMLDLGSRRLNNPIEVLSSGRYKALLAKVKQDFDFVVIDTPPLGLFIDAAIASTQVDGVLMVISSGKSTAAEVKESLAQLEKANAHVIGCVLNNLKHKPADYYGYYYDKRGDKKRKKIRRKQ</sequence>
<dbReference type="CDD" id="cd05387">
    <property type="entry name" value="BY-kinase"/>
    <property type="match status" value="1"/>
</dbReference>
<dbReference type="RefSeq" id="WP_138294452.1">
    <property type="nucleotide sequence ID" value="NZ_JACRSO010000003.1"/>
</dbReference>
<dbReference type="InterPro" id="IPR050445">
    <property type="entry name" value="Bact_polysacc_biosynth/exp"/>
</dbReference>
<dbReference type="PANTHER" id="PTHR32309:SF13">
    <property type="entry name" value="FERRIC ENTEROBACTIN TRANSPORT PROTEIN FEPE"/>
    <property type="match status" value="1"/>
</dbReference>
<evidence type="ECO:0000313" key="3">
    <source>
        <dbReference type="EMBL" id="MBC8529557.1"/>
    </source>
</evidence>
<comment type="caution">
    <text evidence="3">The sequence shown here is derived from an EMBL/GenBank/DDBJ whole genome shotgun (WGS) entry which is preliminary data.</text>
</comment>
<dbReference type="GO" id="GO:0004713">
    <property type="term" value="F:protein tyrosine kinase activity"/>
    <property type="evidence" value="ECO:0007669"/>
    <property type="project" value="TreeGrafter"/>
</dbReference>
<protein>
    <submittedName>
        <fullName evidence="3">CpsD/CapB family tyrosine-protein kinase</fullName>
    </submittedName>
</protein>
<dbReference type="InterPro" id="IPR027417">
    <property type="entry name" value="P-loop_NTPase"/>
</dbReference>
<dbReference type="GO" id="GO:0005524">
    <property type="term" value="F:ATP binding"/>
    <property type="evidence" value="ECO:0007669"/>
    <property type="project" value="UniProtKB-KW"/>
</dbReference>
<dbReference type="Gene3D" id="3.40.50.300">
    <property type="entry name" value="P-loop containing nucleotide triphosphate hydrolases"/>
    <property type="match status" value="1"/>
</dbReference>
<accession>A0A926D1C3</accession>
<organism evidence="3 4">
    <name type="scientific">Luoshenia tenuis</name>
    <dbReference type="NCBI Taxonomy" id="2763654"/>
    <lineage>
        <taxon>Bacteria</taxon>
        <taxon>Bacillati</taxon>
        <taxon>Bacillota</taxon>
        <taxon>Clostridia</taxon>
        <taxon>Christensenellales</taxon>
        <taxon>Christensenellaceae</taxon>
        <taxon>Luoshenia</taxon>
    </lineage>
</organism>